<accession>A0A5N6SRT2</accession>
<dbReference type="RefSeq" id="XP_031913461.1">
    <property type="nucleotide sequence ID" value="XM_032057280.1"/>
</dbReference>
<protein>
    <submittedName>
        <fullName evidence="1">Uncharacterized protein</fullName>
    </submittedName>
</protein>
<reference evidence="1 2" key="1">
    <citation type="submission" date="2019-04" db="EMBL/GenBank/DDBJ databases">
        <title>Friends and foes A comparative genomics study of 23 Aspergillus species from section Flavi.</title>
        <authorList>
            <consortium name="DOE Joint Genome Institute"/>
            <person name="Kjaerbolling I."/>
            <person name="Vesth T."/>
            <person name="Frisvad J.C."/>
            <person name="Nybo J.L."/>
            <person name="Theobald S."/>
            <person name="Kildgaard S."/>
            <person name="Isbrandt T."/>
            <person name="Kuo A."/>
            <person name="Sato A."/>
            <person name="Lyhne E.K."/>
            <person name="Kogle M.E."/>
            <person name="Wiebenga A."/>
            <person name="Kun R.S."/>
            <person name="Lubbers R.J."/>
            <person name="Makela M.R."/>
            <person name="Barry K."/>
            <person name="Chovatia M."/>
            <person name="Clum A."/>
            <person name="Daum C."/>
            <person name="Haridas S."/>
            <person name="He G."/>
            <person name="LaButti K."/>
            <person name="Lipzen A."/>
            <person name="Mondo S."/>
            <person name="Riley R."/>
            <person name="Salamov A."/>
            <person name="Simmons B.A."/>
            <person name="Magnuson J.K."/>
            <person name="Henrissat B."/>
            <person name="Mortensen U.H."/>
            <person name="Larsen T.O."/>
            <person name="Devries R.P."/>
            <person name="Grigoriev I.V."/>
            <person name="Machida M."/>
            <person name="Baker S.E."/>
            <person name="Andersen M.R."/>
        </authorList>
    </citation>
    <scope>NUCLEOTIDE SEQUENCE [LARGE SCALE GENOMIC DNA]</scope>
    <source>
        <strain evidence="1 2">CBS 117625</strain>
    </source>
</reference>
<dbReference type="EMBL" id="ML743577">
    <property type="protein sequence ID" value="KAE8137398.1"/>
    <property type="molecule type" value="Genomic_DNA"/>
</dbReference>
<sequence>MASFVYKKDSSCDGDLPSCCICGIGFYSEETYWAKASKAILHRQGRLYTIRKLLEISFLEDLEWHCFYRIIMIVLHNTRNDTFRVSGVALNMAVNCRPVPEAVPWDESMGVIGYPENERDRLVLAIGLYEDEYTSSHGLVGHHVHNSCWELLTHHTIGETARNLALVSRNPNLFADAFMDCLPPDDVENAQIAMKYYLGDAYWRIRAPIKLFHEVRSVRDETLDWQFLCKELARLSQTPDLAFRQYIIDRLDGLQAGFGQATNE</sequence>
<dbReference type="AlphaFoldDB" id="A0A5N6SRT2"/>
<dbReference type="OrthoDB" id="4381838at2759"/>
<dbReference type="GeneID" id="43641490"/>
<gene>
    <name evidence="1" type="ORF">BDV38DRAFT_271262</name>
</gene>
<organism evidence="1 2">
    <name type="scientific">Aspergillus pseudotamarii</name>
    <dbReference type="NCBI Taxonomy" id="132259"/>
    <lineage>
        <taxon>Eukaryota</taxon>
        <taxon>Fungi</taxon>
        <taxon>Dikarya</taxon>
        <taxon>Ascomycota</taxon>
        <taxon>Pezizomycotina</taxon>
        <taxon>Eurotiomycetes</taxon>
        <taxon>Eurotiomycetidae</taxon>
        <taxon>Eurotiales</taxon>
        <taxon>Aspergillaceae</taxon>
        <taxon>Aspergillus</taxon>
        <taxon>Aspergillus subgen. Circumdati</taxon>
    </lineage>
</organism>
<keyword evidence="2" id="KW-1185">Reference proteome</keyword>
<evidence type="ECO:0000313" key="2">
    <source>
        <dbReference type="Proteomes" id="UP000325672"/>
    </source>
</evidence>
<dbReference type="Proteomes" id="UP000325672">
    <property type="component" value="Unassembled WGS sequence"/>
</dbReference>
<proteinExistence type="predicted"/>
<evidence type="ECO:0000313" key="1">
    <source>
        <dbReference type="EMBL" id="KAE8137398.1"/>
    </source>
</evidence>
<name>A0A5N6SRT2_ASPPS</name>